<feature type="compositionally biased region" description="Low complexity" evidence="1">
    <location>
        <begin position="86"/>
        <end position="104"/>
    </location>
</feature>
<dbReference type="EMBL" id="JOKJ01000039">
    <property type="protein sequence ID" value="KEQ02991.1"/>
    <property type="molecule type" value="Genomic_DNA"/>
</dbReference>
<evidence type="ECO:0000313" key="3">
    <source>
        <dbReference type="EMBL" id="KEQ02991.1"/>
    </source>
</evidence>
<dbReference type="Proteomes" id="UP000052167">
    <property type="component" value="Unassembled WGS sequence"/>
</dbReference>
<name>A0A922NXJ7_9HYPH</name>
<gene>
    <name evidence="3" type="ORF">GV68_18165</name>
</gene>
<protein>
    <recommendedName>
        <fullName evidence="5">Biotin transporter BioY</fullName>
    </recommendedName>
</protein>
<keyword evidence="2" id="KW-0812">Transmembrane</keyword>
<evidence type="ECO:0000256" key="2">
    <source>
        <dbReference type="SAM" id="Phobius"/>
    </source>
</evidence>
<sequence length="390" mass="40933">MSGLETAIRNALEKSNRANPEIRARIYQSARQALESGLVKQGVTDAQMVAAQRQRLELKIREIEGEERSRAAPAMPSPSPLPPAAREPLAQRAPPSPAAPEEASLLGGAMRDDAGDRAPGSRAFDGSSLDSLRAERDGAPAAAPQSDMPAGKTRKRRHRFGREDTILDAPPERTAKPRRRRGFFSVLAAWLVFFGLIGAAGWWAYSSGLVQQSLDQAIEAASQSTRNQSSGQQGLGPQVGFSADWLPIFDGTNIAAVQASAPATMEPVTTASGAAVRLASGAVDATGDIAIEIPASVLGQLAGQTSTIALTVQSGAESGVQFSVRCEFASLGTCSRHRFSAHQEKADALFRVTFDASAAPGASGRLLINTSVAGESSPVLLYAVRILPGQ</sequence>
<proteinExistence type="predicted"/>
<feature type="compositionally biased region" description="Pro residues" evidence="1">
    <location>
        <begin position="75"/>
        <end position="85"/>
    </location>
</feature>
<accession>A0A922NXJ7</accession>
<evidence type="ECO:0000313" key="4">
    <source>
        <dbReference type="Proteomes" id="UP000052167"/>
    </source>
</evidence>
<evidence type="ECO:0000256" key="1">
    <source>
        <dbReference type="SAM" id="MobiDB-lite"/>
    </source>
</evidence>
<comment type="caution">
    <text evidence="3">The sequence shown here is derived from an EMBL/GenBank/DDBJ whole genome shotgun (WGS) entry which is preliminary data.</text>
</comment>
<feature type="region of interest" description="Disordered" evidence="1">
    <location>
        <begin position="61"/>
        <end position="162"/>
    </location>
</feature>
<feature type="compositionally biased region" description="Basic and acidic residues" evidence="1">
    <location>
        <begin position="61"/>
        <end position="70"/>
    </location>
</feature>
<dbReference type="OrthoDB" id="7870844at2"/>
<reference evidence="3 4" key="1">
    <citation type="submission" date="2014-06" db="EMBL/GenBank/DDBJ databases">
        <title>Rhizobium pelagicum/R2-400B4.</title>
        <authorList>
            <person name="Kimes N.E."/>
            <person name="Lopez-Perez M."/>
        </authorList>
    </citation>
    <scope>NUCLEOTIDE SEQUENCE [LARGE SCALE GENOMIC DNA]</scope>
    <source>
        <strain evidence="3 4">R2-400B4</strain>
    </source>
</reference>
<keyword evidence="2" id="KW-1133">Transmembrane helix</keyword>
<evidence type="ECO:0008006" key="5">
    <source>
        <dbReference type="Google" id="ProtNLM"/>
    </source>
</evidence>
<keyword evidence="2" id="KW-0472">Membrane</keyword>
<dbReference type="AlphaFoldDB" id="A0A922NXJ7"/>
<keyword evidence="4" id="KW-1185">Reference proteome</keyword>
<feature type="transmembrane region" description="Helical" evidence="2">
    <location>
        <begin position="183"/>
        <end position="205"/>
    </location>
</feature>
<organism evidence="3 4">
    <name type="scientific">Pseudorhizobium pelagicum</name>
    <dbReference type="NCBI Taxonomy" id="1509405"/>
    <lineage>
        <taxon>Bacteria</taxon>
        <taxon>Pseudomonadati</taxon>
        <taxon>Pseudomonadota</taxon>
        <taxon>Alphaproteobacteria</taxon>
        <taxon>Hyphomicrobiales</taxon>
        <taxon>Rhizobiaceae</taxon>
        <taxon>Rhizobium/Agrobacterium group</taxon>
        <taxon>Pseudorhizobium</taxon>
    </lineage>
</organism>